<reference evidence="2 3" key="1">
    <citation type="journal article" date="2021" name="Elife">
        <title>Chloroplast acquisition without the gene transfer in kleptoplastic sea slugs, Plakobranchus ocellatus.</title>
        <authorList>
            <person name="Maeda T."/>
            <person name="Takahashi S."/>
            <person name="Yoshida T."/>
            <person name="Shimamura S."/>
            <person name="Takaki Y."/>
            <person name="Nagai Y."/>
            <person name="Toyoda A."/>
            <person name="Suzuki Y."/>
            <person name="Arimoto A."/>
            <person name="Ishii H."/>
            <person name="Satoh N."/>
            <person name="Nishiyama T."/>
            <person name="Hasebe M."/>
            <person name="Maruyama T."/>
            <person name="Minagawa J."/>
            <person name="Obokata J."/>
            <person name="Shigenobu S."/>
        </authorList>
    </citation>
    <scope>NUCLEOTIDE SEQUENCE [LARGE SCALE GENOMIC DNA]</scope>
</reference>
<evidence type="ECO:0000313" key="2">
    <source>
        <dbReference type="EMBL" id="GFR61922.1"/>
    </source>
</evidence>
<feature type="compositionally biased region" description="Low complexity" evidence="1">
    <location>
        <begin position="1"/>
        <end position="18"/>
    </location>
</feature>
<feature type="region of interest" description="Disordered" evidence="1">
    <location>
        <begin position="153"/>
        <end position="176"/>
    </location>
</feature>
<evidence type="ECO:0000313" key="3">
    <source>
        <dbReference type="Proteomes" id="UP000762676"/>
    </source>
</evidence>
<protein>
    <submittedName>
        <fullName evidence="2">Uncharacterized protein</fullName>
    </submittedName>
</protein>
<dbReference type="Proteomes" id="UP000762676">
    <property type="component" value="Unassembled WGS sequence"/>
</dbReference>
<sequence>MPTEATSTHSTTTASSSETPPPASTPSSSETRPPASTASSATSPTPSRSSADPQVHFSPELVMPYPSAQRKSTETNDRKRRSAILTDSPVKSQLQAAKKPRPVPTKRGGKISMPHLMTGKGKQPQPRRKAPSTSSSSSDDEENICLICAGHFDDSRNGGKLLASNRNVTNSSVDKS</sequence>
<gene>
    <name evidence="2" type="ORF">ElyMa_001857600</name>
</gene>
<comment type="caution">
    <text evidence="2">The sequence shown here is derived from an EMBL/GenBank/DDBJ whole genome shotgun (WGS) entry which is preliminary data.</text>
</comment>
<feature type="region of interest" description="Disordered" evidence="1">
    <location>
        <begin position="1"/>
        <end position="141"/>
    </location>
</feature>
<accession>A0AAV4EMH8</accession>
<keyword evidence="3" id="KW-1185">Reference proteome</keyword>
<organism evidence="2 3">
    <name type="scientific">Elysia marginata</name>
    <dbReference type="NCBI Taxonomy" id="1093978"/>
    <lineage>
        <taxon>Eukaryota</taxon>
        <taxon>Metazoa</taxon>
        <taxon>Spiralia</taxon>
        <taxon>Lophotrochozoa</taxon>
        <taxon>Mollusca</taxon>
        <taxon>Gastropoda</taxon>
        <taxon>Heterobranchia</taxon>
        <taxon>Euthyneura</taxon>
        <taxon>Panpulmonata</taxon>
        <taxon>Sacoglossa</taxon>
        <taxon>Placobranchoidea</taxon>
        <taxon>Plakobranchidae</taxon>
        <taxon>Elysia</taxon>
    </lineage>
</organism>
<dbReference type="EMBL" id="BMAT01003774">
    <property type="protein sequence ID" value="GFR61922.1"/>
    <property type="molecule type" value="Genomic_DNA"/>
</dbReference>
<feature type="compositionally biased region" description="Polar residues" evidence="1">
    <location>
        <begin position="164"/>
        <end position="176"/>
    </location>
</feature>
<name>A0AAV4EMH8_9GAST</name>
<evidence type="ECO:0000256" key="1">
    <source>
        <dbReference type="SAM" id="MobiDB-lite"/>
    </source>
</evidence>
<feature type="compositionally biased region" description="Low complexity" evidence="1">
    <location>
        <begin position="25"/>
        <end position="51"/>
    </location>
</feature>
<dbReference type="AlphaFoldDB" id="A0AAV4EMH8"/>
<proteinExistence type="predicted"/>